<evidence type="ECO:0000313" key="4">
    <source>
        <dbReference type="Proteomes" id="UP001260872"/>
    </source>
</evidence>
<sequence length="128" mass="13359">MSAEQQRPPAPQHPPRRDFLGSLAANRRGAWGEVYLLFALAGIVVSIIMGYRLVDNFREAMGGPHGAPSVGEVVLSGGLISLVLVPAALLVAGLIHLLTWAVGGPYPGRRLPPGSPPHPSSGPRGPGY</sequence>
<keyword evidence="2" id="KW-0812">Transmembrane</keyword>
<dbReference type="EMBL" id="JAVKGT010000003">
    <property type="protein sequence ID" value="MDR5710910.1"/>
    <property type="molecule type" value="Genomic_DNA"/>
</dbReference>
<organism evidence="3 4">
    <name type="scientific">Nesterenkonia flava</name>
    <dbReference type="NCBI Taxonomy" id="469799"/>
    <lineage>
        <taxon>Bacteria</taxon>
        <taxon>Bacillati</taxon>
        <taxon>Actinomycetota</taxon>
        <taxon>Actinomycetes</taxon>
        <taxon>Micrococcales</taxon>
        <taxon>Micrococcaceae</taxon>
        <taxon>Nesterenkonia</taxon>
    </lineage>
</organism>
<accession>A0ABU1FQJ8</accession>
<reference evidence="4" key="1">
    <citation type="submission" date="2023-07" db="EMBL/GenBank/DDBJ databases">
        <title>Description of three actinobacteria isolated from air of manufacturing shop in a pharmaceutical factory.</title>
        <authorList>
            <person name="Zhang D.-F."/>
        </authorList>
    </citation>
    <scope>NUCLEOTIDE SEQUENCE [LARGE SCALE GENOMIC DNA]</scope>
    <source>
        <strain evidence="4">CCTCC AB 207010</strain>
    </source>
</reference>
<gene>
    <name evidence="3" type="ORF">RH857_01975</name>
</gene>
<dbReference type="RefSeq" id="WP_310536295.1">
    <property type="nucleotide sequence ID" value="NZ_BAAAOC010000018.1"/>
</dbReference>
<keyword evidence="4" id="KW-1185">Reference proteome</keyword>
<name>A0ABU1FQJ8_9MICC</name>
<evidence type="ECO:0000256" key="1">
    <source>
        <dbReference type="SAM" id="MobiDB-lite"/>
    </source>
</evidence>
<evidence type="ECO:0000313" key="3">
    <source>
        <dbReference type="EMBL" id="MDR5710910.1"/>
    </source>
</evidence>
<keyword evidence="2" id="KW-1133">Transmembrane helix</keyword>
<keyword evidence="2" id="KW-0472">Membrane</keyword>
<comment type="caution">
    <text evidence="3">The sequence shown here is derived from an EMBL/GenBank/DDBJ whole genome shotgun (WGS) entry which is preliminary data.</text>
</comment>
<feature type="transmembrane region" description="Helical" evidence="2">
    <location>
        <begin position="34"/>
        <end position="54"/>
    </location>
</feature>
<feature type="transmembrane region" description="Helical" evidence="2">
    <location>
        <begin position="74"/>
        <end position="102"/>
    </location>
</feature>
<protein>
    <submittedName>
        <fullName evidence="3">Uncharacterized protein</fullName>
    </submittedName>
</protein>
<feature type="region of interest" description="Disordered" evidence="1">
    <location>
        <begin position="109"/>
        <end position="128"/>
    </location>
</feature>
<evidence type="ECO:0000256" key="2">
    <source>
        <dbReference type="SAM" id="Phobius"/>
    </source>
</evidence>
<proteinExistence type="predicted"/>
<dbReference type="Proteomes" id="UP001260872">
    <property type="component" value="Unassembled WGS sequence"/>
</dbReference>